<protein>
    <submittedName>
        <fullName evidence="2">Uncharacterized protein</fullName>
    </submittedName>
</protein>
<evidence type="ECO:0000256" key="1">
    <source>
        <dbReference type="SAM" id="MobiDB-lite"/>
    </source>
</evidence>
<reference evidence="2 3" key="1">
    <citation type="journal article" date="2018" name="Sci. Rep.">
        <title>Genome sequence of the cauliflower mushroom Sparassis crispa (Hanabiratake) and its association with beneficial usage.</title>
        <authorList>
            <person name="Kiyama R."/>
            <person name="Furutani Y."/>
            <person name="Kawaguchi K."/>
            <person name="Nakanishi T."/>
        </authorList>
    </citation>
    <scope>NUCLEOTIDE SEQUENCE [LARGE SCALE GENOMIC DNA]</scope>
</reference>
<dbReference type="AlphaFoldDB" id="A0A401H3H8"/>
<organism evidence="2 3">
    <name type="scientific">Sparassis crispa</name>
    <dbReference type="NCBI Taxonomy" id="139825"/>
    <lineage>
        <taxon>Eukaryota</taxon>
        <taxon>Fungi</taxon>
        <taxon>Dikarya</taxon>
        <taxon>Basidiomycota</taxon>
        <taxon>Agaricomycotina</taxon>
        <taxon>Agaricomycetes</taxon>
        <taxon>Polyporales</taxon>
        <taxon>Sparassidaceae</taxon>
        <taxon>Sparassis</taxon>
    </lineage>
</organism>
<evidence type="ECO:0000313" key="2">
    <source>
        <dbReference type="EMBL" id="GBE88963.1"/>
    </source>
</evidence>
<dbReference type="InParanoid" id="A0A401H3H8"/>
<accession>A0A401H3H8</accession>
<comment type="caution">
    <text evidence="2">The sequence shown here is derived from an EMBL/GenBank/DDBJ whole genome shotgun (WGS) entry which is preliminary data.</text>
</comment>
<dbReference type="Proteomes" id="UP000287166">
    <property type="component" value="Unassembled WGS sequence"/>
</dbReference>
<dbReference type="EMBL" id="BFAD01000014">
    <property type="protein sequence ID" value="GBE88963.1"/>
    <property type="molecule type" value="Genomic_DNA"/>
</dbReference>
<sequence length="181" mass="20691">MAISPVYEAVYLHIVVQTSTSEHHLHAPPVPTDPREIEHHSHRQARPLIVVEPGHHLAADTPPLSHVSVKMIRAKPPSRLQFCLYAVHIPSMGPIPTHRETRYGSLYIDHVPASRRTFVEYLAHTDPEMIIMDASSTTHRPYHDRGAQRKSARRRIFWRAPQTWRPDAARAQCYVMQGDAL</sequence>
<evidence type="ECO:0000313" key="3">
    <source>
        <dbReference type="Proteomes" id="UP000287166"/>
    </source>
</evidence>
<feature type="region of interest" description="Disordered" evidence="1">
    <location>
        <begin position="22"/>
        <end position="41"/>
    </location>
</feature>
<dbReference type="RefSeq" id="XP_027619876.1">
    <property type="nucleotide sequence ID" value="XM_027764075.1"/>
</dbReference>
<name>A0A401H3H8_9APHY</name>
<proteinExistence type="predicted"/>
<gene>
    <name evidence="2" type="ORF">SCP_1403710</name>
</gene>
<keyword evidence="3" id="KW-1185">Reference proteome</keyword>
<dbReference type="GeneID" id="38785880"/>